<evidence type="ECO:0000256" key="2">
    <source>
        <dbReference type="ARBA" id="ARBA00004673"/>
    </source>
</evidence>
<dbReference type="NCBIfam" id="TIGR00782">
    <property type="entry name" value="ccoP"/>
    <property type="match status" value="1"/>
</dbReference>
<keyword evidence="18 19" id="KW-0472">Membrane</keyword>
<evidence type="ECO:0000256" key="5">
    <source>
        <dbReference type="ARBA" id="ARBA00022475"/>
    </source>
</evidence>
<protein>
    <recommendedName>
        <fullName evidence="19">Cbb3-type cytochrome c oxidase subunit</fullName>
    </recommendedName>
</protein>
<dbReference type="GO" id="GO:0020037">
    <property type="term" value="F:heme binding"/>
    <property type="evidence" value="ECO:0007669"/>
    <property type="project" value="InterPro"/>
</dbReference>
<name>A0A918VRB2_9GAMM</name>
<proteinExistence type="inferred from homology"/>
<sequence>MTNFWSIFIIILVVGNILAMVWLLLATSRSNGMNEAETTGHKWDGIEELNNPLPRWWLGLFVLTIIFAGVYLVLYPGLGSYEGTLNWSQMEQFNSAKEVNREQQDEFFAEFADYTVPMLAGNAKAMETGERLFANNCATCHGSDARGAKGFPNLTDSDWLYGGEPETILTSITDGRAGVMPNLRLKGADVTVLALYVQHMAGRKDVTDYAIQRGESLFGVCAACHGPDGKGNQAIGAPNLTDDIWLHGPREADIEHVLRNGIQGNMPSFKNALSENEIKLLTAYVTSLGQRTEVGE</sequence>
<dbReference type="InterPro" id="IPR004678">
    <property type="entry name" value="Cyt_c_oxidase_cbb3_su3"/>
</dbReference>
<feature type="binding site" description="axial binding residue" evidence="20">
    <location>
        <position position="180"/>
    </location>
    <ligand>
        <name>heme c</name>
        <dbReference type="ChEBI" id="CHEBI:61717"/>
        <label>2</label>
    </ligand>
    <ligandPart>
        <name>Fe</name>
        <dbReference type="ChEBI" id="CHEBI:18248"/>
    </ligandPart>
</feature>
<dbReference type="RefSeq" id="WP_189402420.1">
    <property type="nucleotide sequence ID" value="NZ_BMXA01000006.1"/>
</dbReference>
<keyword evidence="11" id="KW-0677">Repeat</keyword>
<comment type="subunit">
    <text evidence="19">Component of the cbb3-type cytochrome c oxidase.</text>
</comment>
<organism evidence="24 25">
    <name type="scientific">Arenicella chitinivorans</name>
    <dbReference type="NCBI Taxonomy" id="1329800"/>
    <lineage>
        <taxon>Bacteria</taxon>
        <taxon>Pseudomonadati</taxon>
        <taxon>Pseudomonadota</taxon>
        <taxon>Gammaproteobacteria</taxon>
        <taxon>Arenicellales</taxon>
        <taxon>Arenicellaceae</taxon>
        <taxon>Arenicella</taxon>
    </lineage>
</organism>
<keyword evidence="14 22" id="KW-1133">Transmembrane helix</keyword>
<keyword evidence="10 19" id="KW-0479">Metal-binding</keyword>
<evidence type="ECO:0000256" key="11">
    <source>
        <dbReference type="ARBA" id="ARBA00022737"/>
    </source>
</evidence>
<dbReference type="GO" id="GO:0005886">
    <property type="term" value="C:plasma membrane"/>
    <property type="evidence" value="ECO:0007669"/>
    <property type="project" value="UniProtKB-SubCell"/>
</dbReference>
<reference evidence="24" key="1">
    <citation type="journal article" date="2014" name="Int. J. Syst. Evol. Microbiol.">
        <title>Complete genome sequence of Corynebacterium casei LMG S-19264T (=DSM 44701T), isolated from a smear-ripened cheese.</title>
        <authorList>
            <consortium name="US DOE Joint Genome Institute (JGI-PGF)"/>
            <person name="Walter F."/>
            <person name="Albersmeier A."/>
            <person name="Kalinowski J."/>
            <person name="Ruckert C."/>
        </authorList>
    </citation>
    <scope>NUCLEOTIDE SEQUENCE</scope>
    <source>
        <strain evidence="24">KCTC 12711</strain>
    </source>
</reference>
<feature type="binding site" description="axial binding residue" evidence="20">
    <location>
        <position position="141"/>
    </location>
    <ligand>
        <name>heme c</name>
        <dbReference type="ChEBI" id="CHEBI:61717"/>
        <label>1</label>
    </ligand>
    <ligandPart>
        <name>Fe</name>
        <dbReference type="ChEBI" id="CHEBI:18248"/>
    </ligandPart>
</feature>
<accession>A0A918VRB2</accession>
<comment type="function">
    <text evidence="19">C-type cytochrome. Part of the cbb3-type cytochrome c oxidase complex.</text>
</comment>
<evidence type="ECO:0000256" key="3">
    <source>
        <dbReference type="ARBA" id="ARBA00006113"/>
    </source>
</evidence>
<feature type="binding site" description="covalent" evidence="21">
    <location>
        <position position="140"/>
    </location>
    <ligand>
        <name>heme c</name>
        <dbReference type="ChEBI" id="CHEBI:61717"/>
        <label>1</label>
    </ligand>
</feature>
<evidence type="ECO:0000256" key="14">
    <source>
        <dbReference type="ARBA" id="ARBA00022989"/>
    </source>
</evidence>
<comment type="caution">
    <text evidence="24">The sequence shown here is derived from an EMBL/GenBank/DDBJ whole genome shotgun (WGS) entry which is preliminary data.</text>
</comment>
<dbReference type="PANTHER" id="PTHR33751:SF1">
    <property type="entry name" value="CBB3-TYPE CYTOCHROME C OXIDASE SUBUNIT FIXP"/>
    <property type="match status" value="1"/>
</dbReference>
<feature type="binding site" description="covalent" evidence="21">
    <location>
        <position position="224"/>
    </location>
    <ligand>
        <name>heme c</name>
        <dbReference type="ChEBI" id="CHEBI:61717"/>
        <label>2</label>
    </ligand>
</feature>
<dbReference type="PIRSF" id="PIRSF000006">
    <property type="entry name" value="Cbb3-Cox_fixP"/>
    <property type="match status" value="1"/>
</dbReference>
<feature type="domain" description="Cytochrome c" evidence="23">
    <location>
        <begin position="124"/>
        <end position="201"/>
    </location>
</feature>
<keyword evidence="7 19" id="KW-0349">Heme</keyword>
<keyword evidence="13 19" id="KW-0249">Electron transport</keyword>
<evidence type="ECO:0000256" key="1">
    <source>
        <dbReference type="ARBA" id="ARBA00004533"/>
    </source>
</evidence>
<dbReference type="GO" id="GO:0016491">
    <property type="term" value="F:oxidoreductase activity"/>
    <property type="evidence" value="ECO:0007669"/>
    <property type="project" value="UniProtKB-KW"/>
</dbReference>
<dbReference type="Pfam" id="PF14715">
    <property type="entry name" value="FixP_N"/>
    <property type="match status" value="1"/>
</dbReference>
<feature type="binding site" description="axial binding residue" evidence="20">
    <location>
        <position position="225"/>
    </location>
    <ligand>
        <name>heme c</name>
        <dbReference type="ChEBI" id="CHEBI:61717"/>
        <label>2</label>
    </ligand>
    <ligandPart>
        <name>Fe</name>
        <dbReference type="ChEBI" id="CHEBI:18248"/>
    </ligandPart>
</feature>
<comment type="cofactor">
    <cofactor evidence="19 21">
        <name>heme c</name>
        <dbReference type="ChEBI" id="CHEBI:61717"/>
    </cofactor>
    <text evidence="19 21">Binds 2 heme C groups per subunit.</text>
</comment>
<dbReference type="InterPro" id="IPR009056">
    <property type="entry name" value="Cyt_c-like_dom"/>
</dbReference>
<keyword evidence="8 19" id="KW-0679">Respiratory chain</keyword>
<dbReference type="InterPro" id="IPR008168">
    <property type="entry name" value="Cyt_C_IC"/>
</dbReference>
<evidence type="ECO:0000256" key="6">
    <source>
        <dbReference type="ARBA" id="ARBA00022519"/>
    </source>
</evidence>
<dbReference type="AlphaFoldDB" id="A0A918VRB2"/>
<keyword evidence="9 22" id="KW-0812">Transmembrane</keyword>
<keyword evidence="17 19" id="KW-0406">Ion transport</keyword>
<dbReference type="InterPro" id="IPR032858">
    <property type="entry name" value="CcoP_N"/>
</dbReference>
<feature type="transmembrane region" description="Helical" evidence="22">
    <location>
        <begin position="7"/>
        <end position="25"/>
    </location>
</feature>
<evidence type="ECO:0000259" key="23">
    <source>
        <dbReference type="PROSITE" id="PS51007"/>
    </source>
</evidence>
<evidence type="ECO:0000256" key="12">
    <source>
        <dbReference type="ARBA" id="ARBA00022781"/>
    </source>
</evidence>
<dbReference type="InterPro" id="IPR038414">
    <property type="entry name" value="CcoP_N_sf"/>
</dbReference>
<evidence type="ECO:0000313" key="25">
    <source>
        <dbReference type="Proteomes" id="UP000614811"/>
    </source>
</evidence>
<dbReference type="GO" id="GO:0009055">
    <property type="term" value="F:electron transfer activity"/>
    <property type="evidence" value="ECO:0007669"/>
    <property type="project" value="InterPro"/>
</dbReference>
<gene>
    <name evidence="24" type="ORF">GCM10008090_28940</name>
</gene>
<dbReference type="Gene3D" id="6.10.280.130">
    <property type="match status" value="1"/>
</dbReference>
<evidence type="ECO:0000256" key="20">
    <source>
        <dbReference type="PIRSR" id="PIRSR000006-1"/>
    </source>
</evidence>
<evidence type="ECO:0000256" key="10">
    <source>
        <dbReference type="ARBA" id="ARBA00022723"/>
    </source>
</evidence>
<keyword evidence="4 19" id="KW-0813">Transport</keyword>
<comment type="pathway">
    <text evidence="2 19">Energy metabolism; oxidative phosphorylation.</text>
</comment>
<evidence type="ECO:0000256" key="21">
    <source>
        <dbReference type="PIRSR" id="PIRSR000006-2"/>
    </source>
</evidence>
<dbReference type="PROSITE" id="PS51007">
    <property type="entry name" value="CYTC"/>
    <property type="match status" value="2"/>
</dbReference>
<evidence type="ECO:0000256" key="17">
    <source>
        <dbReference type="ARBA" id="ARBA00023065"/>
    </source>
</evidence>
<dbReference type="PRINTS" id="PR00605">
    <property type="entry name" value="CYTCHROMECIC"/>
</dbReference>
<dbReference type="GO" id="GO:1902600">
    <property type="term" value="P:proton transmembrane transport"/>
    <property type="evidence" value="ECO:0007669"/>
    <property type="project" value="UniProtKB-KW"/>
</dbReference>
<dbReference type="Gene3D" id="1.10.760.10">
    <property type="entry name" value="Cytochrome c-like domain"/>
    <property type="match status" value="2"/>
</dbReference>
<dbReference type="EMBL" id="BMXA01000006">
    <property type="protein sequence ID" value="GHA17455.1"/>
    <property type="molecule type" value="Genomic_DNA"/>
</dbReference>
<evidence type="ECO:0000256" key="9">
    <source>
        <dbReference type="ARBA" id="ARBA00022692"/>
    </source>
</evidence>
<feature type="transmembrane region" description="Helical" evidence="22">
    <location>
        <begin position="56"/>
        <end position="75"/>
    </location>
</feature>
<feature type="domain" description="Cytochrome c" evidence="23">
    <location>
        <begin position="209"/>
        <end position="289"/>
    </location>
</feature>
<evidence type="ECO:0000256" key="18">
    <source>
        <dbReference type="ARBA" id="ARBA00023136"/>
    </source>
</evidence>
<keyword evidence="5 19" id="KW-1003">Cell membrane</keyword>
<dbReference type="PANTHER" id="PTHR33751">
    <property type="entry name" value="CBB3-TYPE CYTOCHROME C OXIDASE SUBUNIT FIXP"/>
    <property type="match status" value="1"/>
</dbReference>
<comment type="subcellular location">
    <subcellularLocation>
        <location evidence="1 19">Cell inner membrane</location>
    </subcellularLocation>
</comment>
<evidence type="ECO:0000256" key="7">
    <source>
        <dbReference type="ARBA" id="ARBA00022617"/>
    </source>
</evidence>
<evidence type="ECO:0000256" key="8">
    <source>
        <dbReference type="ARBA" id="ARBA00022660"/>
    </source>
</evidence>
<dbReference type="GO" id="GO:0005506">
    <property type="term" value="F:iron ion binding"/>
    <property type="evidence" value="ECO:0007669"/>
    <property type="project" value="InterPro"/>
</dbReference>
<feature type="binding site" description="covalent" evidence="21">
    <location>
        <position position="137"/>
    </location>
    <ligand>
        <name>heme c</name>
        <dbReference type="ChEBI" id="CHEBI:61717"/>
        <label>1</label>
    </ligand>
</feature>
<dbReference type="SUPFAM" id="SSF46626">
    <property type="entry name" value="Cytochrome c"/>
    <property type="match status" value="2"/>
</dbReference>
<evidence type="ECO:0000256" key="22">
    <source>
        <dbReference type="SAM" id="Phobius"/>
    </source>
</evidence>
<dbReference type="InterPro" id="IPR050597">
    <property type="entry name" value="Cytochrome_c_Oxidase_Subunit"/>
</dbReference>
<dbReference type="Proteomes" id="UP000614811">
    <property type="component" value="Unassembled WGS sequence"/>
</dbReference>
<evidence type="ECO:0000313" key="24">
    <source>
        <dbReference type="EMBL" id="GHA17455.1"/>
    </source>
</evidence>
<keyword evidence="25" id="KW-1185">Reference proteome</keyword>
<evidence type="ECO:0000256" key="19">
    <source>
        <dbReference type="PIRNR" id="PIRNR000006"/>
    </source>
</evidence>
<keyword evidence="15 19" id="KW-0560">Oxidoreductase</keyword>
<feature type="binding site" description="covalent" evidence="21">
    <location>
        <position position="221"/>
    </location>
    <ligand>
        <name>heme c</name>
        <dbReference type="ChEBI" id="CHEBI:61717"/>
        <label>2</label>
    </ligand>
</feature>
<keyword evidence="12 19" id="KW-0375">Hydrogen ion transport</keyword>
<evidence type="ECO:0000256" key="4">
    <source>
        <dbReference type="ARBA" id="ARBA00022448"/>
    </source>
</evidence>
<evidence type="ECO:0000256" key="15">
    <source>
        <dbReference type="ARBA" id="ARBA00023002"/>
    </source>
</evidence>
<comment type="similarity">
    <text evidence="3 19">Belongs to the CcoP / FixP family.</text>
</comment>
<keyword evidence="6 19" id="KW-0997">Cell inner membrane</keyword>
<evidence type="ECO:0000256" key="16">
    <source>
        <dbReference type="ARBA" id="ARBA00023004"/>
    </source>
</evidence>
<evidence type="ECO:0000256" key="13">
    <source>
        <dbReference type="ARBA" id="ARBA00022982"/>
    </source>
</evidence>
<feature type="binding site" description="axial binding residue" evidence="20">
    <location>
        <position position="266"/>
    </location>
    <ligand>
        <name>heme c</name>
        <dbReference type="ChEBI" id="CHEBI:61717"/>
        <label>1</label>
    </ligand>
    <ligandPart>
        <name>Fe</name>
        <dbReference type="ChEBI" id="CHEBI:18248"/>
    </ligandPart>
</feature>
<reference evidence="24" key="2">
    <citation type="submission" date="2020-09" db="EMBL/GenBank/DDBJ databases">
        <authorList>
            <person name="Sun Q."/>
            <person name="Kim S."/>
        </authorList>
    </citation>
    <scope>NUCLEOTIDE SEQUENCE</scope>
    <source>
        <strain evidence="24">KCTC 12711</strain>
    </source>
</reference>
<keyword evidence="16 19" id="KW-0408">Iron</keyword>
<dbReference type="InterPro" id="IPR036909">
    <property type="entry name" value="Cyt_c-like_dom_sf"/>
</dbReference>
<dbReference type="Pfam" id="PF13442">
    <property type="entry name" value="Cytochrome_CBB3"/>
    <property type="match status" value="2"/>
</dbReference>